<evidence type="ECO:0000256" key="9">
    <source>
        <dbReference type="ARBA" id="ARBA00023012"/>
    </source>
</evidence>
<feature type="domain" description="HAMP" evidence="13">
    <location>
        <begin position="175"/>
        <end position="228"/>
    </location>
</feature>
<dbReference type="Proteomes" id="UP001364472">
    <property type="component" value="Unassembled WGS sequence"/>
</dbReference>
<dbReference type="EC" id="2.7.13.3" evidence="3"/>
<evidence type="ECO:0000313" key="14">
    <source>
        <dbReference type="EMBL" id="MEJ1250417.1"/>
    </source>
</evidence>
<sequence>MSDTVAGLPERPIPRQRLRARIVASFVLLGFGLTALFAASTLALRARIENQLVGAWLGAEATSYLEFKRAHPEPSAAYGLQEQQIEMFAFRPESPQIPLAWRDLPSGVHDWRDPDARGRNADFKLAVARAPDIVTYIKYGYGRQALSAQQLMTVLGVSVVAFTLLAWLIGLWSSRRVMRPVADLAARVEGFGGDVARTALAPHFAQDEVGQLAQALDDYADQLTERVARDREFNADVSHELRTPLAVIRGATELLLATPDLSEKMRQRLLRIERATQQSTDLTTALLMLSRNERGSGRSDVRRIVEAQAEANRVHLLNKPVRLRVDGQRDVFVDAPEAVLSVALNNLIGNACKYTLEGEVAVTVLADRVEVADSGPGIAHEDAERLFERGYRGSSSAGSKGAGIGLAIVRRLCDLYGWRVRLEPRTDRQGSRAILEFEPGPEPGHA</sequence>
<dbReference type="SUPFAM" id="SSF47384">
    <property type="entry name" value="Homodimeric domain of signal transducing histidine kinase"/>
    <property type="match status" value="1"/>
</dbReference>
<reference evidence="14 15" key="1">
    <citation type="journal article" date="2016" name="Antonie Van Leeuwenhoek">
        <title>Denitratimonas tolerans gen. nov., sp. nov., a denitrifying bacterium isolated from a bioreactor for tannery wastewater treatment.</title>
        <authorList>
            <person name="Han S.I."/>
            <person name="Kim J.O."/>
            <person name="Lee Y.R."/>
            <person name="Ekpeghere K.I."/>
            <person name="Koh S.C."/>
            <person name="Whang K.S."/>
        </authorList>
    </citation>
    <scope>NUCLEOTIDE SEQUENCE [LARGE SCALE GENOMIC DNA]</scope>
    <source>
        <strain evidence="14 15">KACC 17565</strain>
    </source>
</reference>
<dbReference type="Gene3D" id="1.10.287.130">
    <property type="match status" value="1"/>
</dbReference>
<dbReference type="PANTHER" id="PTHR45436:SF16">
    <property type="entry name" value="HISTIDINE KINASE"/>
    <property type="match status" value="1"/>
</dbReference>
<evidence type="ECO:0000256" key="4">
    <source>
        <dbReference type="ARBA" id="ARBA00022553"/>
    </source>
</evidence>
<dbReference type="InterPro" id="IPR003660">
    <property type="entry name" value="HAMP_dom"/>
</dbReference>
<keyword evidence="15" id="KW-1185">Reference proteome</keyword>
<keyword evidence="10 11" id="KW-0472">Membrane</keyword>
<dbReference type="EMBL" id="JBBDHC010000019">
    <property type="protein sequence ID" value="MEJ1250417.1"/>
    <property type="molecule type" value="Genomic_DNA"/>
</dbReference>
<dbReference type="InterPro" id="IPR036097">
    <property type="entry name" value="HisK_dim/P_sf"/>
</dbReference>
<dbReference type="GO" id="GO:0000155">
    <property type="term" value="F:phosphorelay sensor kinase activity"/>
    <property type="evidence" value="ECO:0007669"/>
    <property type="project" value="InterPro"/>
</dbReference>
<dbReference type="SMART" id="SM00388">
    <property type="entry name" value="HisKA"/>
    <property type="match status" value="1"/>
</dbReference>
<evidence type="ECO:0000256" key="11">
    <source>
        <dbReference type="SAM" id="Phobius"/>
    </source>
</evidence>
<name>A0AAW9R926_9GAMM</name>
<dbReference type="PANTHER" id="PTHR45436">
    <property type="entry name" value="SENSOR HISTIDINE KINASE YKOH"/>
    <property type="match status" value="1"/>
</dbReference>
<dbReference type="InterPro" id="IPR050428">
    <property type="entry name" value="TCS_sensor_his_kinase"/>
</dbReference>
<comment type="caution">
    <text evidence="14">The sequence shown here is derived from an EMBL/GenBank/DDBJ whole genome shotgun (WGS) entry which is preliminary data.</text>
</comment>
<dbReference type="SMART" id="SM00387">
    <property type="entry name" value="HATPase_c"/>
    <property type="match status" value="1"/>
</dbReference>
<feature type="domain" description="Histidine kinase" evidence="12">
    <location>
        <begin position="236"/>
        <end position="441"/>
    </location>
</feature>
<dbReference type="AlphaFoldDB" id="A0AAW9R926"/>
<keyword evidence="4" id="KW-0597">Phosphoprotein</keyword>
<keyword evidence="7 14" id="KW-0418">Kinase</keyword>
<evidence type="ECO:0000256" key="6">
    <source>
        <dbReference type="ARBA" id="ARBA00022692"/>
    </source>
</evidence>
<dbReference type="InterPro" id="IPR003594">
    <property type="entry name" value="HATPase_dom"/>
</dbReference>
<evidence type="ECO:0000256" key="3">
    <source>
        <dbReference type="ARBA" id="ARBA00012438"/>
    </source>
</evidence>
<dbReference type="CDD" id="cd00082">
    <property type="entry name" value="HisKA"/>
    <property type="match status" value="1"/>
</dbReference>
<dbReference type="RefSeq" id="WP_337336119.1">
    <property type="nucleotide sequence ID" value="NZ_JBBDHC010000019.1"/>
</dbReference>
<dbReference type="Gene3D" id="6.10.340.10">
    <property type="match status" value="1"/>
</dbReference>
<dbReference type="GO" id="GO:0005886">
    <property type="term" value="C:plasma membrane"/>
    <property type="evidence" value="ECO:0007669"/>
    <property type="project" value="TreeGrafter"/>
</dbReference>
<dbReference type="InterPro" id="IPR036890">
    <property type="entry name" value="HATPase_C_sf"/>
</dbReference>
<keyword evidence="8 11" id="KW-1133">Transmembrane helix</keyword>
<dbReference type="PROSITE" id="PS50885">
    <property type="entry name" value="HAMP"/>
    <property type="match status" value="1"/>
</dbReference>
<keyword evidence="5" id="KW-0808">Transferase</keyword>
<evidence type="ECO:0000259" key="13">
    <source>
        <dbReference type="PROSITE" id="PS50885"/>
    </source>
</evidence>
<accession>A0AAW9R926</accession>
<evidence type="ECO:0000256" key="5">
    <source>
        <dbReference type="ARBA" id="ARBA00022679"/>
    </source>
</evidence>
<comment type="subcellular location">
    <subcellularLocation>
        <location evidence="2">Membrane</location>
    </subcellularLocation>
</comment>
<dbReference type="Pfam" id="PF00512">
    <property type="entry name" value="HisKA"/>
    <property type="match status" value="1"/>
</dbReference>
<dbReference type="InterPro" id="IPR003661">
    <property type="entry name" value="HisK_dim/P_dom"/>
</dbReference>
<evidence type="ECO:0000256" key="8">
    <source>
        <dbReference type="ARBA" id="ARBA00022989"/>
    </source>
</evidence>
<feature type="transmembrane region" description="Helical" evidence="11">
    <location>
        <begin position="20"/>
        <end position="44"/>
    </location>
</feature>
<dbReference type="SUPFAM" id="SSF55874">
    <property type="entry name" value="ATPase domain of HSP90 chaperone/DNA topoisomerase II/histidine kinase"/>
    <property type="match status" value="1"/>
</dbReference>
<dbReference type="InterPro" id="IPR004358">
    <property type="entry name" value="Sig_transdc_His_kin-like_C"/>
</dbReference>
<evidence type="ECO:0000259" key="12">
    <source>
        <dbReference type="PROSITE" id="PS50109"/>
    </source>
</evidence>
<dbReference type="SMART" id="SM00304">
    <property type="entry name" value="HAMP"/>
    <property type="match status" value="1"/>
</dbReference>
<evidence type="ECO:0000256" key="10">
    <source>
        <dbReference type="ARBA" id="ARBA00023136"/>
    </source>
</evidence>
<keyword evidence="9" id="KW-0902">Two-component regulatory system</keyword>
<dbReference type="InterPro" id="IPR005467">
    <property type="entry name" value="His_kinase_dom"/>
</dbReference>
<dbReference type="Gene3D" id="3.30.565.10">
    <property type="entry name" value="Histidine kinase-like ATPase, C-terminal domain"/>
    <property type="match status" value="1"/>
</dbReference>
<protein>
    <recommendedName>
        <fullName evidence="3">histidine kinase</fullName>
        <ecNumber evidence="3">2.7.13.3</ecNumber>
    </recommendedName>
</protein>
<comment type="catalytic activity">
    <reaction evidence="1">
        <text>ATP + protein L-histidine = ADP + protein N-phospho-L-histidine.</text>
        <dbReference type="EC" id="2.7.13.3"/>
    </reaction>
</comment>
<feature type="transmembrane region" description="Helical" evidence="11">
    <location>
        <begin position="151"/>
        <end position="172"/>
    </location>
</feature>
<organism evidence="14 15">
    <name type="scientific">Denitratimonas tolerans</name>
    <dbReference type="NCBI Taxonomy" id="1338420"/>
    <lineage>
        <taxon>Bacteria</taxon>
        <taxon>Pseudomonadati</taxon>
        <taxon>Pseudomonadota</taxon>
        <taxon>Gammaproteobacteria</taxon>
        <taxon>Lysobacterales</taxon>
        <taxon>Lysobacteraceae</taxon>
        <taxon>Denitratimonas</taxon>
    </lineage>
</organism>
<keyword evidence="6 11" id="KW-0812">Transmembrane</keyword>
<dbReference type="PRINTS" id="PR00344">
    <property type="entry name" value="BCTRLSENSOR"/>
</dbReference>
<dbReference type="CDD" id="cd00075">
    <property type="entry name" value="HATPase"/>
    <property type="match status" value="1"/>
</dbReference>
<dbReference type="Pfam" id="PF02518">
    <property type="entry name" value="HATPase_c"/>
    <property type="match status" value="1"/>
</dbReference>
<evidence type="ECO:0000256" key="1">
    <source>
        <dbReference type="ARBA" id="ARBA00000085"/>
    </source>
</evidence>
<gene>
    <name evidence="14" type="ORF">WB794_12115</name>
</gene>
<evidence type="ECO:0000256" key="2">
    <source>
        <dbReference type="ARBA" id="ARBA00004370"/>
    </source>
</evidence>
<dbReference type="PROSITE" id="PS50109">
    <property type="entry name" value="HIS_KIN"/>
    <property type="match status" value="1"/>
</dbReference>
<evidence type="ECO:0000313" key="15">
    <source>
        <dbReference type="Proteomes" id="UP001364472"/>
    </source>
</evidence>
<proteinExistence type="predicted"/>
<evidence type="ECO:0000256" key="7">
    <source>
        <dbReference type="ARBA" id="ARBA00022777"/>
    </source>
</evidence>